<comment type="caution">
    <text evidence="1">The sequence shown here is derived from an EMBL/GenBank/DDBJ whole genome shotgun (WGS) entry which is preliminary data.</text>
</comment>
<accession>A0AAN9XU30</accession>
<sequence>MTWRLLIGPFPLVGIHPNTPINNTSPSHSFLSLFLCLCFSLCRISQFSPLPYLLCFSNSNIRPQQCTIFRTNAILVFDFGV</sequence>
<dbReference type="EMBL" id="JAYMYS010000001">
    <property type="protein sequence ID" value="KAK7409983.1"/>
    <property type="molecule type" value="Genomic_DNA"/>
</dbReference>
<evidence type="ECO:0000313" key="2">
    <source>
        <dbReference type="Proteomes" id="UP001386955"/>
    </source>
</evidence>
<evidence type="ECO:0000313" key="1">
    <source>
        <dbReference type="EMBL" id="KAK7409983.1"/>
    </source>
</evidence>
<reference evidence="1 2" key="1">
    <citation type="submission" date="2024-01" db="EMBL/GenBank/DDBJ databases">
        <title>The genomes of 5 underutilized Papilionoideae crops provide insights into root nodulation and disease resistanc.</title>
        <authorList>
            <person name="Jiang F."/>
        </authorList>
    </citation>
    <scope>NUCLEOTIDE SEQUENCE [LARGE SCALE GENOMIC DNA]</scope>
    <source>
        <strain evidence="1">DUOXIRENSHENG_FW03</strain>
        <tissue evidence="1">Leaves</tissue>
    </source>
</reference>
<organism evidence="1 2">
    <name type="scientific">Psophocarpus tetragonolobus</name>
    <name type="common">Winged bean</name>
    <name type="synonym">Dolichos tetragonolobus</name>
    <dbReference type="NCBI Taxonomy" id="3891"/>
    <lineage>
        <taxon>Eukaryota</taxon>
        <taxon>Viridiplantae</taxon>
        <taxon>Streptophyta</taxon>
        <taxon>Embryophyta</taxon>
        <taxon>Tracheophyta</taxon>
        <taxon>Spermatophyta</taxon>
        <taxon>Magnoliopsida</taxon>
        <taxon>eudicotyledons</taxon>
        <taxon>Gunneridae</taxon>
        <taxon>Pentapetalae</taxon>
        <taxon>rosids</taxon>
        <taxon>fabids</taxon>
        <taxon>Fabales</taxon>
        <taxon>Fabaceae</taxon>
        <taxon>Papilionoideae</taxon>
        <taxon>50 kb inversion clade</taxon>
        <taxon>NPAAA clade</taxon>
        <taxon>indigoferoid/millettioid clade</taxon>
        <taxon>Phaseoleae</taxon>
        <taxon>Psophocarpus</taxon>
    </lineage>
</organism>
<proteinExistence type="predicted"/>
<keyword evidence="2" id="KW-1185">Reference proteome</keyword>
<name>A0AAN9XU30_PSOTE</name>
<protein>
    <submittedName>
        <fullName evidence="1">Uncharacterized protein</fullName>
    </submittedName>
</protein>
<dbReference type="Proteomes" id="UP001386955">
    <property type="component" value="Unassembled WGS sequence"/>
</dbReference>
<dbReference type="AlphaFoldDB" id="A0AAN9XU30"/>
<gene>
    <name evidence="1" type="ORF">VNO78_00435</name>
</gene>